<dbReference type="Pfam" id="PF18458">
    <property type="entry name" value="XPB_DRD"/>
    <property type="match status" value="1"/>
</dbReference>
<evidence type="ECO:0000313" key="7">
    <source>
        <dbReference type="EMBL" id="CCC40758.1"/>
    </source>
</evidence>
<dbReference type="InterPro" id="IPR027417">
    <property type="entry name" value="P-loop_NTPase"/>
</dbReference>
<dbReference type="Pfam" id="PF00271">
    <property type="entry name" value="Helicase_C"/>
    <property type="match status" value="1"/>
</dbReference>
<dbReference type="Proteomes" id="UP000007954">
    <property type="component" value="Chromosome"/>
</dbReference>
<dbReference type="InterPro" id="IPR006935">
    <property type="entry name" value="Helicase/UvrB_N"/>
</dbReference>
<dbReference type="InterPro" id="IPR014001">
    <property type="entry name" value="Helicase_ATP-bd"/>
</dbReference>
<feature type="domain" description="Helicase C-terminal" evidence="6">
    <location>
        <begin position="312"/>
        <end position="440"/>
    </location>
</feature>
<dbReference type="EC" id="3.6.4.12" evidence="7"/>
<gene>
    <name evidence="7" type="primary">rad25c</name>
    <name evidence="7" type="ordered locus">Hqrw_2960</name>
</gene>
<proteinExistence type="predicted"/>
<dbReference type="GO" id="GO:0005524">
    <property type="term" value="F:ATP binding"/>
    <property type="evidence" value="ECO:0007669"/>
    <property type="project" value="UniProtKB-KW"/>
</dbReference>
<dbReference type="InterPro" id="IPR040699">
    <property type="entry name" value="XPB_DRD"/>
</dbReference>
<evidence type="ECO:0000256" key="1">
    <source>
        <dbReference type="ARBA" id="ARBA00022741"/>
    </source>
</evidence>
<sequence>MRLDFERGTIAVEGDDSLVPHTTWDERTNTDRALGFRYREIKDYLDTSEVEYENNVLNLVPSPELTSEIELRGYQQQALNRWLSERRGVVVLPTGAGKTYVGIEAIDEINNSTFVVVPTLDLVDQWKSELQVFNLPIGEYTGRQKTIKSITVSTYDSAYTHAEKLGNRFELLIFDEVHHLASEGYRQIAELFASPFALGLTATFEREDGKHEVLGELLGGKVYEIETEELTGEYLSEYTVERITVDLTSEERKAYDENVETFRKYLMSTDITMRSPEDFQKVVLRSGNDPEAWRAVRSRNTARQIAYSSESKLDELATLLEQHRDDRIIIFTRYNDLVYDVSNRFFIPSITYTTKKSERQQILKQFKNNTYNAIVSSQVLNEGIDVPDANIGIILSGTGSNREYRQRLGRILRPSGDTAHLYEIVSSGTGEIRTSTRRKS</sequence>
<dbReference type="GO" id="GO:0003678">
    <property type="term" value="F:DNA helicase activity"/>
    <property type="evidence" value="ECO:0007669"/>
    <property type="project" value="UniProtKB-EC"/>
</dbReference>
<dbReference type="PROSITE" id="PS51194">
    <property type="entry name" value="HELICASE_CTER"/>
    <property type="match status" value="1"/>
</dbReference>
<evidence type="ECO:0000256" key="3">
    <source>
        <dbReference type="ARBA" id="ARBA00022806"/>
    </source>
</evidence>
<dbReference type="InterPro" id="IPR050615">
    <property type="entry name" value="ATP-dep_DNA_Helicase"/>
</dbReference>
<reference evidence="7 8" key="1">
    <citation type="journal article" date="2011" name="PLoS ONE">
        <title>Haloquadratum walsbyi: limited diversity in a global pond.</title>
        <authorList>
            <person name="Dyall-Smith M."/>
            <person name="Pfeiffer F."/>
            <person name="Klee K."/>
            <person name="Palm P."/>
            <person name="Gross K."/>
            <person name="Schuster S.C."/>
            <person name="Rampp M."/>
            <person name="Oesterhelt D."/>
        </authorList>
    </citation>
    <scope>NUCLEOTIDE SEQUENCE [LARGE SCALE GENOMIC DNA]</scope>
    <source>
        <strain evidence="8">DSM 16854 / JCM 12705 / C23</strain>
    </source>
</reference>
<dbReference type="PANTHER" id="PTHR11274">
    <property type="entry name" value="RAD25/XP-B DNA REPAIR HELICASE"/>
    <property type="match status" value="1"/>
</dbReference>
<dbReference type="CDD" id="cd17926">
    <property type="entry name" value="DEXHc_RE"/>
    <property type="match status" value="1"/>
</dbReference>
<dbReference type="PANTHER" id="PTHR11274:SF0">
    <property type="entry name" value="GENERAL TRANSCRIPTION AND DNA REPAIR FACTOR IIH HELICASE SUBUNIT XPB"/>
    <property type="match status" value="1"/>
</dbReference>
<dbReference type="KEGG" id="hwc:Hqrw_2960"/>
<dbReference type="GO" id="GO:0016787">
    <property type="term" value="F:hydrolase activity"/>
    <property type="evidence" value="ECO:0007669"/>
    <property type="project" value="UniProtKB-KW"/>
</dbReference>
<evidence type="ECO:0000256" key="4">
    <source>
        <dbReference type="ARBA" id="ARBA00022840"/>
    </source>
</evidence>
<organism evidence="7 8">
    <name type="scientific">Haloquadratum walsbyi (strain DSM 16854 / JCM 12705 / C23)</name>
    <dbReference type="NCBI Taxonomy" id="768065"/>
    <lineage>
        <taxon>Archaea</taxon>
        <taxon>Methanobacteriati</taxon>
        <taxon>Methanobacteriota</taxon>
        <taxon>Stenosarchaea group</taxon>
        <taxon>Halobacteria</taxon>
        <taxon>Halobacteriales</taxon>
        <taxon>Haloferacaceae</taxon>
        <taxon>Haloquadratum</taxon>
    </lineage>
</organism>
<dbReference type="Pfam" id="PF04851">
    <property type="entry name" value="ResIII"/>
    <property type="match status" value="1"/>
</dbReference>
<dbReference type="Gene3D" id="3.40.1170.30">
    <property type="match status" value="1"/>
</dbReference>
<evidence type="ECO:0000259" key="5">
    <source>
        <dbReference type="PROSITE" id="PS51192"/>
    </source>
</evidence>
<dbReference type="PROSITE" id="PS51192">
    <property type="entry name" value="HELICASE_ATP_BIND_1"/>
    <property type="match status" value="1"/>
</dbReference>
<evidence type="ECO:0000313" key="8">
    <source>
        <dbReference type="Proteomes" id="UP000007954"/>
    </source>
</evidence>
<dbReference type="Gene3D" id="3.40.50.300">
    <property type="entry name" value="P-loop containing nucleotide triphosphate hydrolases"/>
    <property type="match status" value="2"/>
</dbReference>
<name>G0LLF2_HALWC</name>
<dbReference type="GO" id="GO:0003677">
    <property type="term" value="F:DNA binding"/>
    <property type="evidence" value="ECO:0007669"/>
    <property type="project" value="InterPro"/>
</dbReference>
<dbReference type="SMART" id="SM00487">
    <property type="entry name" value="DEXDc"/>
    <property type="match status" value="1"/>
</dbReference>
<dbReference type="AlphaFoldDB" id="G0LLF2"/>
<dbReference type="EMBL" id="FR746099">
    <property type="protein sequence ID" value="CCC40758.1"/>
    <property type="molecule type" value="Genomic_DNA"/>
</dbReference>
<keyword evidence="3 7" id="KW-0347">Helicase</keyword>
<evidence type="ECO:0000256" key="2">
    <source>
        <dbReference type="ARBA" id="ARBA00022801"/>
    </source>
</evidence>
<keyword evidence="4" id="KW-0067">ATP-binding</keyword>
<evidence type="ECO:0000259" key="6">
    <source>
        <dbReference type="PROSITE" id="PS51194"/>
    </source>
</evidence>
<feature type="domain" description="Helicase ATP-binding" evidence="5">
    <location>
        <begin position="79"/>
        <end position="222"/>
    </location>
</feature>
<dbReference type="RefSeq" id="WP_014556297.1">
    <property type="nucleotide sequence ID" value="NC_017459.1"/>
</dbReference>
<accession>G0LLF2</accession>
<dbReference type="InterPro" id="IPR001650">
    <property type="entry name" value="Helicase_C-like"/>
</dbReference>
<keyword evidence="1" id="KW-0547">Nucleotide-binding</keyword>
<dbReference type="HOGENOM" id="CLU_008213_6_0_2"/>
<dbReference type="OrthoDB" id="11644at2157"/>
<keyword evidence="2 7" id="KW-0378">Hydrolase</keyword>
<dbReference type="SMART" id="SM00490">
    <property type="entry name" value="HELICc"/>
    <property type="match status" value="1"/>
</dbReference>
<protein>
    <submittedName>
        <fullName evidence="7">DNA repair helicase Rad25</fullName>
        <ecNumber evidence="7">3.6.4.12</ecNumber>
    </submittedName>
</protein>
<dbReference type="SUPFAM" id="SSF52540">
    <property type="entry name" value="P-loop containing nucleoside triphosphate hydrolases"/>
    <property type="match status" value="2"/>
</dbReference>
<dbReference type="GeneID" id="12447733"/>